<feature type="transmembrane region" description="Helical" evidence="1">
    <location>
        <begin position="102"/>
        <end position="119"/>
    </location>
</feature>
<keyword evidence="1" id="KW-0812">Transmembrane</keyword>
<evidence type="ECO:0000313" key="4">
    <source>
        <dbReference type="Proteomes" id="UP000198635"/>
    </source>
</evidence>
<feature type="domain" description="Transglutaminase-like" evidence="2">
    <location>
        <begin position="390"/>
        <end position="460"/>
    </location>
</feature>
<dbReference type="AlphaFoldDB" id="A0A1I3Q4B9"/>
<dbReference type="SUPFAM" id="SSF54001">
    <property type="entry name" value="Cysteine proteinases"/>
    <property type="match status" value="1"/>
</dbReference>
<evidence type="ECO:0000256" key="1">
    <source>
        <dbReference type="SAM" id="Phobius"/>
    </source>
</evidence>
<dbReference type="SMART" id="SM00460">
    <property type="entry name" value="TGc"/>
    <property type="match status" value="1"/>
</dbReference>
<dbReference type="OrthoDB" id="9804872at2"/>
<keyword evidence="4" id="KW-1185">Reference proteome</keyword>
<dbReference type="STRING" id="52560.SAMN04488082_102206"/>
<name>A0A1I3Q4B9_9BACT</name>
<feature type="transmembrane region" description="Helical" evidence="1">
    <location>
        <begin position="125"/>
        <end position="145"/>
    </location>
</feature>
<proteinExistence type="predicted"/>
<dbReference type="InterPro" id="IPR002931">
    <property type="entry name" value="Transglutaminase-like"/>
</dbReference>
<reference evidence="4" key="1">
    <citation type="submission" date="2016-10" db="EMBL/GenBank/DDBJ databases">
        <authorList>
            <person name="Varghese N."/>
            <person name="Submissions S."/>
        </authorList>
    </citation>
    <scope>NUCLEOTIDE SEQUENCE [LARGE SCALE GENOMIC DNA]</scope>
    <source>
        <strain evidence="4">DSM 5918</strain>
    </source>
</reference>
<feature type="transmembrane region" description="Helical" evidence="1">
    <location>
        <begin position="55"/>
        <end position="72"/>
    </location>
</feature>
<dbReference type="Pfam" id="PF11992">
    <property type="entry name" value="TgpA_N"/>
    <property type="match status" value="1"/>
</dbReference>
<dbReference type="InterPro" id="IPR038765">
    <property type="entry name" value="Papain-like_cys_pep_sf"/>
</dbReference>
<dbReference type="InterPro" id="IPR025403">
    <property type="entry name" value="TgpA-like_C"/>
</dbReference>
<accession>A0A1I3Q4B9</accession>
<organism evidence="3 4">
    <name type="scientific">Desulfomicrobium apsheronum</name>
    <dbReference type="NCBI Taxonomy" id="52560"/>
    <lineage>
        <taxon>Bacteria</taxon>
        <taxon>Pseudomonadati</taxon>
        <taxon>Thermodesulfobacteriota</taxon>
        <taxon>Desulfovibrionia</taxon>
        <taxon>Desulfovibrionales</taxon>
        <taxon>Desulfomicrobiaceae</taxon>
        <taxon>Desulfomicrobium</taxon>
    </lineage>
</organism>
<gene>
    <name evidence="3" type="ORF">SAMN04488082_102206</name>
</gene>
<dbReference type="RefSeq" id="WP_092372674.1">
    <property type="nucleotide sequence ID" value="NZ_FORX01000002.1"/>
</dbReference>
<dbReference type="InterPro" id="IPR052901">
    <property type="entry name" value="Bact_TGase-like"/>
</dbReference>
<sequence length="645" mass="71067">MIHDKRRFSVTLLALALAFAPHLPRVPVFVGAFVCAAWGYALGMQYRGWPVPPRWLRVILALCCLALVLFTYGRSFGRDAGVALLSLMLGLKAVESKSVRDMLALLFLAYFVVVTNVLYSQTLVMSAYMFFSVMAVTAALVHLHSGESRLLPDLRRGGLLLVQALPLALLLFVFFPRLQGALWGVHDERDEGVSGFSDTLEPGSVASLSLSREVAFRVDFPGAIPDRDSLYWRGLVLDSFDGLTWFRDLPYEVAGSRDGGGGEGGVPYTLTMEPHNREWVFALDLPVLAPRGTVLRSDQTLASMRMVRSRVRYELVSVLTPGPAPVPGPSWTALPDGGNPRARALAVQWKEAGLSPDAMVAAALDFFREGGFVYSLRPGAMDQDIVDQFLFATRLGYCEHYSSALAFLLRAAGIPARVVVGYQGGEENPMGGYLIVRQSDAHAWVEVWIDGRWLRVDPTSVVAPQRLVTGVETFVPQGRGVVLPEGVRALRKVGRFFQLGWDAANNSWNQWVLGFSHERQRGLWERLGLDPATRAGAGKLAGILAVGLCTVLGVVIGFMLRARRDRRDPVVSLYARFCRKLEKHGLPRGPAEGPRDFARRIGSLRPDLAQPVRDIADGYVALRYSGRGDLAAFKRLIDEFMGRKN</sequence>
<dbReference type="Gene3D" id="3.10.620.30">
    <property type="match status" value="1"/>
</dbReference>
<keyword evidence="1" id="KW-1133">Transmembrane helix</keyword>
<dbReference type="Pfam" id="PF01841">
    <property type="entry name" value="Transglut_core"/>
    <property type="match status" value="1"/>
</dbReference>
<dbReference type="Pfam" id="PF13559">
    <property type="entry name" value="DUF4129"/>
    <property type="match status" value="1"/>
</dbReference>
<dbReference type="EMBL" id="FORX01000002">
    <property type="protein sequence ID" value="SFJ28500.1"/>
    <property type="molecule type" value="Genomic_DNA"/>
</dbReference>
<evidence type="ECO:0000313" key="3">
    <source>
        <dbReference type="EMBL" id="SFJ28500.1"/>
    </source>
</evidence>
<evidence type="ECO:0000259" key="2">
    <source>
        <dbReference type="SMART" id="SM00460"/>
    </source>
</evidence>
<keyword evidence="1" id="KW-0472">Membrane</keyword>
<dbReference type="PANTHER" id="PTHR42736:SF1">
    <property type="entry name" value="PROTEIN-GLUTAMINE GAMMA-GLUTAMYLTRANSFERASE"/>
    <property type="match status" value="1"/>
</dbReference>
<feature type="transmembrane region" description="Helical" evidence="1">
    <location>
        <begin position="157"/>
        <end position="175"/>
    </location>
</feature>
<dbReference type="Proteomes" id="UP000198635">
    <property type="component" value="Unassembled WGS sequence"/>
</dbReference>
<dbReference type="PANTHER" id="PTHR42736">
    <property type="entry name" value="PROTEIN-GLUTAMINE GAMMA-GLUTAMYLTRANSFERASE"/>
    <property type="match status" value="1"/>
</dbReference>
<dbReference type="InterPro" id="IPR021878">
    <property type="entry name" value="TgpA_N"/>
</dbReference>
<feature type="transmembrane region" description="Helical" evidence="1">
    <location>
        <begin position="540"/>
        <end position="560"/>
    </location>
</feature>
<protein>
    <recommendedName>
        <fullName evidence="2">Transglutaminase-like domain-containing protein</fullName>
    </recommendedName>
</protein>